<dbReference type="Proteomes" id="UP000452235">
    <property type="component" value="Unassembled WGS sequence"/>
</dbReference>
<evidence type="ECO:0000256" key="1">
    <source>
        <dbReference type="ARBA" id="ARBA00022857"/>
    </source>
</evidence>
<name>A0A5M3YW48_ASPTE</name>
<reference evidence="2 3" key="1">
    <citation type="submission" date="2020-01" db="EMBL/GenBank/DDBJ databases">
        <title>Aspergillus terreus IFO 6365 whole genome shotgun sequence.</title>
        <authorList>
            <person name="Kanamasa S."/>
            <person name="Takahashi H."/>
        </authorList>
    </citation>
    <scope>NUCLEOTIDE SEQUENCE [LARGE SCALE GENOMIC DNA]</scope>
    <source>
        <strain evidence="2 3">IFO 6365</strain>
    </source>
</reference>
<dbReference type="AlphaFoldDB" id="A0A5M3YW48"/>
<dbReference type="InterPro" id="IPR001155">
    <property type="entry name" value="OxRdtase_FMN_N"/>
</dbReference>
<dbReference type="InterPro" id="IPR045247">
    <property type="entry name" value="Oye-like"/>
</dbReference>
<dbReference type="Gene3D" id="3.20.20.70">
    <property type="entry name" value="Aldolase class I"/>
    <property type="match status" value="1"/>
</dbReference>
<gene>
    <name evidence="2" type="ORF">ATEIFO6365_0006004600</name>
</gene>
<dbReference type="GO" id="GO:0010181">
    <property type="term" value="F:FMN binding"/>
    <property type="evidence" value="ECO:0007669"/>
    <property type="project" value="InterPro"/>
</dbReference>
<keyword evidence="3" id="KW-1185">Reference proteome</keyword>
<evidence type="ECO:0000313" key="3">
    <source>
        <dbReference type="Proteomes" id="UP000452235"/>
    </source>
</evidence>
<comment type="caution">
    <text evidence="2">The sequence shown here is derived from an EMBL/GenBank/DDBJ whole genome shotgun (WGS) entry which is preliminary data.</text>
</comment>
<dbReference type="Pfam" id="PF00724">
    <property type="entry name" value="Oxidored_FMN"/>
    <property type="match status" value="1"/>
</dbReference>
<keyword evidence="1" id="KW-0521">NADP</keyword>
<dbReference type="VEuPathDB" id="FungiDB:ATEG_02824"/>
<proteinExistence type="predicted"/>
<organism evidence="2 3">
    <name type="scientific">Aspergillus terreus</name>
    <dbReference type="NCBI Taxonomy" id="33178"/>
    <lineage>
        <taxon>Eukaryota</taxon>
        <taxon>Fungi</taxon>
        <taxon>Dikarya</taxon>
        <taxon>Ascomycota</taxon>
        <taxon>Pezizomycotina</taxon>
        <taxon>Eurotiomycetes</taxon>
        <taxon>Eurotiomycetidae</taxon>
        <taxon>Eurotiales</taxon>
        <taxon>Aspergillaceae</taxon>
        <taxon>Aspergillus</taxon>
        <taxon>Aspergillus subgen. Circumdati</taxon>
    </lineage>
</organism>
<dbReference type="PANTHER" id="PTHR22893">
    <property type="entry name" value="NADH OXIDOREDUCTASE-RELATED"/>
    <property type="match status" value="1"/>
</dbReference>
<protein>
    <submittedName>
        <fullName evidence="2">Chanoclavine-i aldehyde oxidoreductase</fullName>
    </submittedName>
</protein>
<dbReference type="FunFam" id="3.20.20.70:FF:000138">
    <property type="entry name" value="NADPH dehydrogenase 1"/>
    <property type="match status" value="1"/>
</dbReference>
<sequence length="370" mass="41369">MGDSKLFSPLTLGPCHLQHRLVMAPLTRLRANDFFVQLPFVKQYYGQRASTPGTLIVAEATSISARAVGFANTPGIWSADQIAAWKEITDCVHQKRSFIFLQLWSCGRAAEQEVVDKEGIDYVSSSATPVEPNGRCPRALTEEEIRGYIEDYAQAARNAMAAGFDGVELHGAHGFLIDQFIQETCNKRTDQWGGSIENRSRFALEVAKAVVDVVGADRVGIKLSPWAEEFGMKLSRDVIPQFEHLISRLSEMGLAYLALSNPRWEEGNLPDGEEYNNGIFVRAWGPSRPVILCGGYSQASAQQAVDEEYAAYNVLIAFGRYFISTPDLPYRLKRGLEFSKYHRESFYTPCAEKGYIDYPFSEEFLAECIV</sequence>
<dbReference type="GO" id="GO:0003959">
    <property type="term" value="F:NADPH dehydrogenase activity"/>
    <property type="evidence" value="ECO:0007669"/>
    <property type="project" value="TreeGrafter"/>
</dbReference>
<dbReference type="InterPro" id="IPR013785">
    <property type="entry name" value="Aldolase_TIM"/>
</dbReference>
<dbReference type="EMBL" id="BLJY01000006">
    <property type="protein sequence ID" value="GFF16711.1"/>
    <property type="molecule type" value="Genomic_DNA"/>
</dbReference>
<dbReference type="CDD" id="cd02933">
    <property type="entry name" value="OYE_like_FMN"/>
    <property type="match status" value="1"/>
</dbReference>
<accession>A0A5M3YW48</accession>
<dbReference type="PANTHER" id="PTHR22893:SF91">
    <property type="entry name" value="NADPH DEHYDROGENASE 2-RELATED"/>
    <property type="match status" value="1"/>
</dbReference>
<evidence type="ECO:0000313" key="2">
    <source>
        <dbReference type="EMBL" id="GFF16711.1"/>
    </source>
</evidence>
<dbReference type="SUPFAM" id="SSF51395">
    <property type="entry name" value="FMN-linked oxidoreductases"/>
    <property type="match status" value="1"/>
</dbReference>
<dbReference type="OrthoDB" id="276546at2759"/>